<proteinExistence type="predicted"/>
<dbReference type="RefSeq" id="WP_065895861.1">
    <property type="nucleotide sequence ID" value="NZ_SGFE01000148.1"/>
</dbReference>
<comment type="caution">
    <text evidence="1">The sequence shown here is derived from an EMBL/GenBank/DDBJ whole genome shotgun (WGS) entry which is preliminary data.</text>
</comment>
<sequence>MAFFSAGIGAFAGSYFAFLFRKHEEEQINLKKRKSALDACLFTLARQYNALYQIKETYDAFPEIVERAISMPAIKFPEYKDVRIDFDSLNFLSDIEKIAHPLNLTTEQERFEAALRSVEIRAKFHAEKLQPAIEQHNINGRELSGDELEIVLGELLFNTAINYVQYTYRHLYDSLISIDEIHQKTWKIAKSLFPEKNSCPQNHKWTNLTRMDCSIRQNDN</sequence>
<evidence type="ECO:0000313" key="2">
    <source>
        <dbReference type="Proteomes" id="UP000293369"/>
    </source>
</evidence>
<gene>
    <name evidence="1" type="ORF">EUX57_28050</name>
</gene>
<reference evidence="1 2" key="1">
    <citation type="submission" date="2019-02" db="EMBL/GenBank/DDBJ databases">
        <title>Pseudomonas spp from wheat grain.</title>
        <authorList>
            <person name="Cho G.-S."/>
            <person name="Franz C.M.A.P."/>
        </authorList>
    </citation>
    <scope>NUCLEOTIDE SEQUENCE [LARGE SCALE GENOMIC DNA]</scope>
    <source>
        <strain evidence="1 2">133NRW</strain>
    </source>
</reference>
<dbReference type="AlphaFoldDB" id="A0A4Q7CXC3"/>
<evidence type="ECO:0000313" key="1">
    <source>
        <dbReference type="EMBL" id="RZI18482.1"/>
    </source>
</evidence>
<name>A0A4Q7CXC3_9PSED</name>
<dbReference type="EMBL" id="SGFE01000148">
    <property type="protein sequence ID" value="RZI18482.1"/>
    <property type="molecule type" value="Genomic_DNA"/>
</dbReference>
<organism evidence="1 2">
    <name type="scientific">Pseudomonas orientalis</name>
    <dbReference type="NCBI Taxonomy" id="76758"/>
    <lineage>
        <taxon>Bacteria</taxon>
        <taxon>Pseudomonadati</taxon>
        <taxon>Pseudomonadota</taxon>
        <taxon>Gammaproteobacteria</taxon>
        <taxon>Pseudomonadales</taxon>
        <taxon>Pseudomonadaceae</taxon>
        <taxon>Pseudomonas</taxon>
    </lineage>
</organism>
<protein>
    <submittedName>
        <fullName evidence="1">Uncharacterized protein</fullName>
    </submittedName>
</protein>
<dbReference type="Proteomes" id="UP000293369">
    <property type="component" value="Unassembled WGS sequence"/>
</dbReference>
<accession>A0A4Q7CXC3</accession>